<dbReference type="Proteomes" id="UP000193738">
    <property type="component" value="Unassembled WGS sequence"/>
</dbReference>
<reference evidence="1 2" key="1">
    <citation type="submission" date="2016-01" db="EMBL/GenBank/DDBJ databases">
        <title>The new phylogeny of the genus Mycobacterium.</title>
        <authorList>
            <person name="Tarcisio F."/>
            <person name="Conor M."/>
            <person name="Antonella G."/>
            <person name="Elisabetta G."/>
            <person name="Giulia F.S."/>
            <person name="Sara T."/>
            <person name="Anna F."/>
            <person name="Clotilde B."/>
            <person name="Roberto B."/>
            <person name="Veronica D.S."/>
            <person name="Fabio R."/>
            <person name="Monica P."/>
            <person name="Olivier J."/>
            <person name="Enrico T."/>
            <person name="Nicola S."/>
        </authorList>
    </citation>
    <scope>NUCLEOTIDE SEQUENCE [LARGE SCALE GENOMIC DNA]</scope>
    <source>
        <strain evidence="1 2">DSM 43505</strain>
    </source>
</reference>
<name>A0A1X1UW36_MYCGS</name>
<dbReference type="EMBL" id="LQOX01000143">
    <property type="protein sequence ID" value="ORV61025.1"/>
    <property type="molecule type" value="Genomic_DNA"/>
</dbReference>
<dbReference type="AlphaFoldDB" id="A0A1X1UW36"/>
<comment type="caution">
    <text evidence="1">The sequence shown here is derived from an EMBL/GenBank/DDBJ whole genome shotgun (WGS) entry which is preliminary data.</text>
</comment>
<organism evidence="1 2">
    <name type="scientific">Mycobacterium gastri</name>
    <dbReference type="NCBI Taxonomy" id="1777"/>
    <lineage>
        <taxon>Bacteria</taxon>
        <taxon>Bacillati</taxon>
        <taxon>Actinomycetota</taxon>
        <taxon>Actinomycetes</taxon>
        <taxon>Mycobacteriales</taxon>
        <taxon>Mycobacteriaceae</taxon>
        <taxon>Mycobacterium</taxon>
    </lineage>
</organism>
<sequence length="75" mass="7877">MDDQSPAGSEPVVAVAERSLLLQRSRMESKPGIGTDRRLAAAGVSYRWDPTDVGFGVEGPCIQGSAGTREACRGV</sequence>
<dbReference type="STRING" id="1777.AWC07_17485"/>
<keyword evidence="2" id="KW-1185">Reference proteome</keyword>
<accession>A0A1X1UW36</accession>
<evidence type="ECO:0000313" key="2">
    <source>
        <dbReference type="Proteomes" id="UP000193738"/>
    </source>
</evidence>
<protein>
    <submittedName>
        <fullName evidence="1">Uncharacterized protein</fullName>
    </submittedName>
</protein>
<gene>
    <name evidence="1" type="ORF">AWC07_17485</name>
</gene>
<evidence type="ECO:0000313" key="1">
    <source>
        <dbReference type="EMBL" id="ORV61025.1"/>
    </source>
</evidence>
<proteinExistence type="predicted"/>